<dbReference type="AlphaFoldDB" id="A0A7X6IAL0"/>
<reference evidence="1 2" key="1">
    <citation type="journal article" date="2020" name="Nature">
        <title>Bacterial chemolithoautotrophy via manganese oxidation.</title>
        <authorList>
            <person name="Yu H."/>
            <person name="Leadbetter J.R."/>
        </authorList>
    </citation>
    <scope>NUCLEOTIDE SEQUENCE [LARGE SCALE GENOMIC DNA]</scope>
    <source>
        <strain evidence="1 2">Mn-1</strain>
    </source>
</reference>
<comment type="caution">
    <text evidence="1">The sequence shown here is derived from an EMBL/GenBank/DDBJ whole genome shotgun (WGS) entry which is preliminary data.</text>
</comment>
<dbReference type="SMART" id="SM00028">
    <property type="entry name" value="TPR"/>
    <property type="match status" value="2"/>
</dbReference>
<evidence type="ECO:0000313" key="1">
    <source>
        <dbReference type="EMBL" id="NKE70826.1"/>
    </source>
</evidence>
<dbReference type="RefSeq" id="WP_168059059.1">
    <property type="nucleotide sequence ID" value="NZ_VTOW01000001.1"/>
</dbReference>
<protein>
    <recommendedName>
        <fullName evidence="3">Tetratricopeptide repeat protein</fullName>
    </recommendedName>
</protein>
<organism evidence="1 2">
    <name type="scientific">Candidatus Manganitrophus noduliformans</name>
    <dbReference type="NCBI Taxonomy" id="2606439"/>
    <lineage>
        <taxon>Bacteria</taxon>
        <taxon>Pseudomonadati</taxon>
        <taxon>Nitrospirota</taxon>
        <taxon>Nitrospiria</taxon>
        <taxon>Candidatus Troglogloeales</taxon>
        <taxon>Candidatus Manganitrophaceae</taxon>
        <taxon>Candidatus Manganitrophus</taxon>
    </lineage>
</organism>
<evidence type="ECO:0000313" key="2">
    <source>
        <dbReference type="Proteomes" id="UP000534783"/>
    </source>
</evidence>
<dbReference type="InterPro" id="IPR011990">
    <property type="entry name" value="TPR-like_helical_dom_sf"/>
</dbReference>
<dbReference type="InterPro" id="IPR019734">
    <property type="entry name" value="TPR_rpt"/>
</dbReference>
<dbReference type="SUPFAM" id="SSF48452">
    <property type="entry name" value="TPR-like"/>
    <property type="match status" value="1"/>
</dbReference>
<dbReference type="EMBL" id="VTOW01000001">
    <property type="protein sequence ID" value="NKE70826.1"/>
    <property type="molecule type" value="Genomic_DNA"/>
</dbReference>
<dbReference type="Proteomes" id="UP000534783">
    <property type="component" value="Unassembled WGS sequence"/>
</dbReference>
<accession>A0A7X6IAL0</accession>
<sequence length="128" mass="14626">MKSKRSHRLGVAGLVIVSFFLIGFVAALQPEPVPEEEVVFAQAAHLNNRGVELYRQGKIQEALSNFIVASEMDDTFWQGHYNCAVALIAMKNPREALHHLEMSIEIDPENPVSRRLYEDLYWRVEMTV</sequence>
<dbReference type="Gene3D" id="1.25.40.10">
    <property type="entry name" value="Tetratricopeptide repeat domain"/>
    <property type="match status" value="1"/>
</dbReference>
<proteinExistence type="predicted"/>
<gene>
    <name evidence="1" type="ORF">MNODULE_08755</name>
</gene>
<keyword evidence="2" id="KW-1185">Reference proteome</keyword>
<name>A0A7X6IAL0_9BACT</name>
<evidence type="ECO:0008006" key="3">
    <source>
        <dbReference type="Google" id="ProtNLM"/>
    </source>
</evidence>